<organism evidence="3 4">
    <name type="scientific">Asticcacaulis machinosus</name>
    <dbReference type="NCBI Taxonomy" id="2984211"/>
    <lineage>
        <taxon>Bacteria</taxon>
        <taxon>Pseudomonadati</taxon>
        <taxon>Pseudomonadota</taxon>
        <taxon>Alphaproteobacteria</taxon>
        <taxon>Caulobacterales</taxon>
        <taxon>Caulobacteraceae</taxon>
        <taxon>Asticcacaulis</taxon>
    </lineage>
</organism>
<evidence type="ECO:0000313" key="3">
    <source>
        <dbReference type="EMBL" id="MDC7677619.1"/>
    </source>
</evidence>
<evidence type="ECO:0000313" key="4">
    <source>
        <dbReference type="Proteomes" id="UP001218579"/>
    </source>
</evidence>
<evidence type="ECO:0000259" key="2">
    <source>
        <dbReference type="Pfam" id="PF13490"/>
    </source>
</evidence>
<dbReference type="InterPro" id="IPR041916">
    <property type="entry name" value="Anti_sigma_zinc_sf"/>
</dbReference>
<dbReference type="EMBL" id="JAQQKV010000004">
    <property type="protein sequence ID" value="MDC7677619.1"/>
    <property type="molecule type" value="Genomic_DNA"/>
</dbReference>
<dbReference type="InterPro" id="IPR012807">
    <property type="entry name" value="Anti-sigma_ChrR"/>
</dbReference>
<name>A0ABT5HPP6_9CAUL</name>
<keyword evidence="4" id="KW-1185">Reference proteome</keyword>
<gene>
    <name evidence="3" type="ORF">PQU98_15860</name>
</gene>
<comment type="caution">
    <text evidence="3">The sequence shown here is derived from an EMBL/GenBank/DDBJ whole genome shotgun (WGS) entry which is preliminary data.</text>
</comment>
<dbReference type="Gene3D" id="1.10.10.1320">
    <property type="entry name" value="Anti-sigma factor, zinc-finger domain"/>
    <property type="match status" value="1"/>
</dbReference>
<dbReference type="CDD" id="cd20301">
    <property type="entry name" value="cupin_ChrR"/>
    <property type="match status" value="1"/>
</dbReference>
<dbReference type="InterPro" id="IPR025979">
    <property type="entry name" value="ChrR-like_cupin_dom"/>
</dbReference>
<dbReference type="NCBIfam" id="TIGR02451">
    <property type="entry name" value="anti_sig_ChrR"/>
    <property type="match status" value="1"/>
</dbReference>
<sequence>MSSVMHHPATELLLDYHNGRMPRGQTLTVRAHVEACAECRAQLRLFDVIGASLMEDTDGVEMSADALDLALARIERPEETVPQPVAKSAKPKPYLEGIALPAGLTAQDFKPRYWAAPGVWIASLADEHDGAHTYLMGVKGGMNMPDHDHKGLELTVVLTGRFSDTGGNYLPGDLVAQAPGDIHAPAIASGQECICLISALAPIAPKTLLGKLLKPFARI</sequence>
<dbReference type="Gene3D" id="2.60.120.10">
    <property type="entry name" value="Jelly Rolls"/>
    <property type="match status" value="1"/>
</dbReference>
<protein>
    <submittedName>
        <fullName evidence="3">ChrR family anti-sigma-E factor</fullName>
    </submittedName>
</protein>
<feature type="domain" description="Putative zinc-finger" evidence="2">
    <location>
        <begin position="9"/>
        <end position="40"/>
    </location>
</feature>
<dbReference type="SUPFAM" id="SSF51182">
    <property type="entry name" value="RmlC-like cupins"/>
    <property type="match status" value="1"/>
</dbReference>
<dbReference type="RefSeq" id="WP_272745941.1">
    <property type="nucleotide sequence ID" value="NZ_JAQQKV010000004.1"/>
</dbReference>
<dbReference type="Pfam" id="PF12973">
    <property type="entry name" value="Cupin_7"/>
    <property type="match status" value="1"/>
</dbReference>
<dbReference type="Proteomes" id="UP001218579">
    <property type="component" value="Unassembled WGS sequence"/>
</dbReference>
<evidence type="ECO:0000259" key="1">
    <source>
        <dbReference type="Pfam" id="PF12973"/>
    </source>
</evidence>
<dbReference type="InterPro" id="IPR011051">
    <property type="entry name" value="RmlC_Cupin_sf"/>
</dbReference>
<dbReference type="Pfam" id="PF13490">
    <property type="entry name" value="zf-HC2"/>
    <property type="match status" value="1"/>
</dbReference>
<dbReference type="InterPro" id="IPR014710">
    <property type="entry name" value="RmlC-like_jellyroll"/>
</dbReference>
<accession>A0ABT5HPP6</accession>
<proteinExistence type="predicted"/>
<dbReference type="InterPro" id="IPR027383">
    <property type="entry name" value="Znf_put"/>
</dbReference>
<feature type="domain" description="ChrR-like cupin" evidence="1">
    <location>
        <begin position="116"/>
        <end position="198"/>
    </location>
</feature>
<reference evidence="3 4" key="1">
    <citation type="submission" date="2023-01" db="EMBL/GenBank/DDBJ databases">
        <title>Novel species of the genus Asticcacaulis isolated from rivers.</title>
        <authorList>
            <person name="Lu H."/>
        </authorList>
    </citation>
    <scope>NUCLEOTIDE SEQUENCE [LARGE SCALE GENOMIC DNA]</scope>
    <source>
        <strain evidence="3 4">LKC15W</strain>
    </source>
</reference>